<dbReference type="RefSeq" id="WP_341877118.1">
    <property type="nucleotide sequence ID" value="NZ_CP121687.1"/>
</dbReference>
<dbReference type="SUPFAM" id="SSF52402">
    <property type="entry name" value="Adenine nucleotide alpha hydrolases-like"/>
    <property type="match status" value="1"/>
</dbReference>
<dbReference type="EMBL" id="CP121687">
    <property type="protein sequence ID" value="WZL70154.1"/>
    <property type="molecule type" value="Genomic_DNA"/>
</dbReference>
<dbReference type="NCBIfam" id="TIGR01536">
    <property type="entry name" value="asn_synth_AEB"/>
    <property type="match status" value="1"/>
</dbReference>
<evidence type="ECO:0000313" key="11">
    <source>
        <dbReference type="Proteomes" id="UP001486565"/>
    </source>
</evidence>
<evidence type="ECO:0000259" key="9">
    <source>
        <dbReference type="PROSITE" id="PS51278"/>
    </source>
</evidence>
<keyword evidence="6" id="KW-0061">Asparagine biosynthesis</keyword>
<keyword evidence="4" id="KW-0547">Nucleotide-binding</keyword>
<organism evidence="10 11">
    <name type="scientific">Defluviitalea saccharophila</name>
    <dbReference type="NCBI Taxonomy" id="879970"/>
    <lineage>
        <taxon>Bacteria</taxon>
        <taxon>Bacillati</taxon>
        <taxon>Bacillota</taxon>
        <taxon>Clostridia</taxon>
        <taxon>Lachnospirales</taxon>
        <taxon>Defluviitaleaceae</taxon>
        <taxon>Defluviitalea</taxon>
    </lineage>
</organism>
<protein>
    <recommendedName>
        <fullName evidence="3">asparagine synthase (glutamine-hydrolyzing)</fullName>
        <ecNumber evidence="3">6.3.5.4</ecNumber>
    </recommendedName>
</protein>
<dbReference type="CDD" id="cd01991">
    <property type="entry name" value="Asn_synthase_B_C"/>
    <property type="match status" value="1"/>
</dbReference>
<evidence type="ECO:0000256" key="5">
    <source>
        <dbReference type="ARBA" id="ARBA00022840"/>
    </source>
</evidence>
<comment type="catalytic activity">
    <reaction evidence="8">
        <text>L-aspartate + L-glutamine + ATP + H2O = L-asparagine + L-glutamate + AMP + diphosphate + H(+)</text>
        <dbReference type="Rhea" id="RHEA:12228"/>
        <dbReference type="ChEBI" id="CHEBI:15377"/>
        <dbReference type="ChEBI" id="CHEBI:15378"/>
        <dbReference type="ChEBI" id="CHEBI:29985"/>
        <dbReference type="ChEBI" id="CHEBI:29991"/>
        <dbReference type="ChEBI" id="CHEBI:30616"/>
        <dbReference type="ChEBI" id="CHEBI:33019"/>
        <dbReference type="ChEBI" id="CHEBI:58048"/>
        <dbReference type="ChEBI" id="CHEBI:58359"/>
        <dbReference type="ChEBI" id="CHEBI:456215"/>
        <dbReference type="EC" id="6.3.5.4"/>
    </reaction>
</comment>
<evidence type="ECO:0000256" key="4">
    <source>
        <dbReference type="ARBA" id="ARBA00022741"/>
    </source>
</evidence>
<accession>A0ABZ2Y4B6</accession>
<dbReference type="Pfam" id="PF13537">
    <property type="entry name" value="GATase_7"/>
    <property type="match status" value="1"/>
</dbReference>
<dbReference type="Pfam" id="PF00733">
    <property type="entry name" value="Asn_synthase"/>
    <property type="match status" value="1"/>
</dbReference>
<dbReference type="PANTHER" id="PTHR43284:SF1">
    <property type="entry name" value="ASPARAGINE SYNTHETASE"/>
    <property type="match status" value="1"/>
</dbReference>
<reference evidence="10 11" key="1">
    <citation type="submission" date="2023-03" db="EMBL/GenBank/DDBJ databases">
        <title>Novel Species.</title>
        <authorList>
            <person name="Ma S."/>
        </authorList>
    </citation>
    <scope>NUCLEOTIDE SEQUENCE [LARGE SCALE GENOMIC DNA]</scope>
    <source>
        <strain evidence="10 11">LIND6LT2</strain>
    </source>
</reference>
<keyword evidence="5" id="KW-0067">ATP-binding</keyword>
<dbReference type="InterPro" id="IPR051786">
    <property type="entry name" value="ASN_synthetase/amidase"/>
</dbReference>
<dbReference type="Gene3D" id="3.60.20.10">
    <property type="entry name" value="Glutamine Phosphoribosylpyrophosphate, subunit 1, domain 1"/>
    <property type="match status" value="1"/>
</dbReference>
<proteinExistence type="inferred from homology"/>
<keyword evidence="6" id="KW-0028">Amino-acid biosynthesis</keyword>
<comment type="pathway">
    <text evidence="1">Amino-acid biosynthesis; L-asparagine biosynthesis; L-asparagine from L-aspartate (L-Gln route): step 1/1.</text>
</comment>
<comment type="similarity">
    <text evidence="2">Belongs to the asparagine synthetase family.</text>
</comment>
<dbReference type="InterPro" id="IPR033738">
    <property type="entry name" value="AsnB_N"/>
</dbReference>
<dbReference type="GO" id="GO:0004066">
    <property type="term" value="F:asparagine synthase (glutamine-hydrolyzing) activity"/>
    <property type="evidence" value="ECO:0007669"/>
    <property type="project" value="UniProtKB-EC"/>
</dbReference>
<dbReference type="Proteomes" id="UP001486565">
    <property type="component" value="Chromosome"/>
</dbReference>
<dbReference type="InterPro" id="IPR014729">
    <property type="entry name" value="Rossmann-like_a/b/a_fold"/>
</dbReference>
<dbReference type="PANTHER" id="PTHR43284">
    <property type="entry name" value="ASPARAGINE SYNTHETASE (GLUTAMINE-HYDROLYZING)"/>
    <property type="match status" value="1"/>
</dbReference>
<dbReference type="CDD" id="cd00712">
    <property type="entry name" value="AsnB"/>
    <property type="match status" value="1"/>
</dbReference>
<evidence type="ECO:0000256" key="1">
    <source>
        <dbReference type="ARBA" id="ARBA00005187"/>
    </source>
</evidence>
<keyword evidence="11" id="KW-1185">Reference proteome</keyword>
<keyword evidence="7" id="KW-0315">Glutamine amidotransferase</keyword>
<dbReference type="EC" id="6.3.5.4" evidence="3"/>
<keyword evidence="10" id="KW-0436">Ligase</keyword>
<evidence type="ECO:0000313" key="10">
    <source>
        <dbReference type="EMBL" id="WZL70154.1"/>
    </source>
</evidence>
<name>A0ABZ2Y4B6_9FIRM</name>
<evidence type="ECO:0000256" key="2">
    <source>
        <dbReference type="ARBA" id="ARBA00005752"/>
    </source>
</evidence>
<gene>
    <name evidence="10" type="primary">asnB</name>
    <name evidence="10" type="ORF">QBE51_01095</name>
</gene>
<evidence type="ECO:0000256" key="3">
    <source>
        <dbReference type="ARBA" id="ARBA00012737"/>
    </source>
</evidence>
<dbReference type="InterPro" id="IPR006426">
    <property type="entry name" value="Asn_synth_AEB"/>
</dbReference>
<evidence type="ECO:0000256" key="7">
    <source>
        <dbReference type="ARBA" id="ARBA00022962"/>
    </source>
</evidence>
<evidence type="ECO:0000256" key="6">
    <source>
        <dbReference type="ARBA" id="ARBA00022888"/>
    </source>
</evidence>
<dbReference type="InterPro" id="IPR029055">
    <property type="entry name" value="Ntn_hydrolases_N"/>
</dbReference>
<sequence length="614" mass="71089">MCGIAGWIDFTQNLTERKPVIDKMSETLIRRGPDADGIYLKENVCLIHRRLIVVDPENGIQPMTLEKGNIKYTIVYNGELYNTEDLRKELLVCGYTFRGHSDTEVLLTSFIHWGEECLERLNGIYAFAIWNDAEEKLFLARDRMGVKPLFFYLYKESILFGSEIKTLLANPLIQPVINKEGLCEIFFLGPGRTSGNGIIKGIRELKPGEYAVFDRSGLRIKTYWTLKAYEHQDNIDVTIEKIRALIIDAVKRQLVSDVPLCCFLSGGLDSSIISKIAAEEYKIENRGVLHTYSVDYVDNQKYFKESVFQPNSDKKYIDRMVDDIGSIHHEIIIDHTELAEALHDAAIARDLPGMGDVDSSLLLFCKEVKKDFTVAVSGECADEIFGGYPWYHNRDILFEDNFPWARSLEIRKTILKPGVLDEGEEYVRQKYQDAIAHVDVLPGEDKFHSRIRQMYVLNMNWFMQTLLDRKDRMSMYNGLEVRVPFCDHRIVEYAYNMPWDIKSLDGREKGIVRKAMEGILPDEIIWRKKSPYPKIHHPEYFKTVSEKIMTLYHKPNGILSELINWDTVKSITENPEQYSSPWYGQLMTAPQILAYILQIDTWLEEFHVKIEGEL</sequence>
<dbReference type="SUPFAM" id="SSF56235">
    <property type="entry name" value="N-terminal nucleophile aminohydrolases (Ntn hydrolases)"/>
    <property type="match status" value="1"/>
</dbReference>
<dbReference type="Gene3D" id="3.40.50.620">
    <property type="entry name" value="HUPs"/>
    <property type="match status" value="1"/>
</dbReference>
<dbReference type="InterPro" id="IPR017932">
    <property type="entry name" value="GATase_2_dom"/>
</dbReference>
<dbReference type="PIRSF" id="PIRSF001589">
    <property type="entry name" value="Asn_synthetase_glu-h"/>
    <property type="match status" value="1"/>
</dbReference>
<dbReference type="PROSITE" id="PS51278">
    <property type="entry name" value="GATASE_TYPE_2"/>
    <property type="match status" value="1"/>
</dbReference>
<feature type="domain" description="Glutamine amidotransferase type-2" evidence="9">
    <location>
        <begin position="2"/>
        <end position="216"/>
    </location>
</feature>
<evidence type="ECO:0000256" key="8">
    <source>
        <dbReference type="ARBA" id="ARBA00048741"/>
    </source>
</evidence>
<dbReference type="InterPro" id="IPR001962">
    <property type="entry name" value="Asn_synthase"/>
</dbReference>